<evidence type="ECO:0000256" key="2">
    <source>
        <dbReference type="ARBA" id="ARBA00022490"/>
    </source>
</evidence>
<feature type="domain" description="Rho-GAP" evidence="4">
    <location>
        <begin position="32"/>
        <end position="215"/>
    </location>
</feature>
<feature type="region of interest" description="Disordered" evidence="3">
    <location>
        <begin position="281"/>
        <end position="391"/>
    </location>
</feature>
<sequence>MRRVKSFWRKDTKANLKINNQQNGLKGRVFGVPLDPLNPIIPEIVRQTTEYIEQHGIQEHGLFRVSGHHAHISALKQAFEKNESIDFSLVSTHAVANVLKFYLRELPEPLFTFNSYEALIASHGVTDPEMRLNCIKSIIQKVPPHYYIVLDYIIAFLHRICQHSNTNKMDSSNLAIVFAPNLLKSKTETAEQIVNDSPRSTSILKIIIENYSELFEKDPITLEKVETKPLKSYFSEDFLLPTKYETINLDKEIAEIFEEEVEDALSRGQIPSISAVAAANADNHHHHPHNHSSSNRPSVFQVFGGGSTSNTNSVNAIKQQSMDDTASSPDISVDGRQNDEEDDLDDEDEELKGKGHSNNNISPSLSTSPSSNSNPQLLATPSSPSNNSSSKNIDIKINGIKSLIDETIFKLEGEFIKLSKDLETELSFQEVLLIASSMKCIINILTDGPDIDTQVVSSFEIDTQVVSSFSESDSKRIETLKKAILLKITVNIPQLLEEIKQESYLASTQDEIEREICLVDLITIIRTLRAVNDVLDFFYNKWNQIDIISNTCSNTSITDNNINNNISNNNNNNNINSSNNNNNSKDSLLIIDQNETITEPLDKKDFIEKYMIADQILFETEESLMSISSKSELIFICKIIQNLQKIIKQSIKSASTFDEITPPKINTLKITPKQKLASLVSVVYVLTKEIRDQIIISKDSFIASLENEGDDSFTYTNGYGSSKLKKSPFIFEIHDKDLVFYKQRIVDLYKLLSRLPCYHTYKINQRNRAEISERNCKYMKETITTTLKKLRPLFDQLKQDANQPQIGLENLMTISRTVTKMKKMFEDPSLLEKTGIKFTNHLLLNKNSQLTLSSENFPQSSINDKVNALKSLSCILIDQITSRFNQLEKVFNQVNNESHLFEIINLLKTIIILFKDVKGINK</sequence>
<protein>
    <recommendedName>
        <fullName evidence="4">Rho-GAP domain-containing protein</fullName>
    </recommendedName>
</protein>
<dbReference type="Proteomes" id="UP000695562">
    <property type="component" value="Unassembled WGS sequence"/>
</dbReference>
<dbReference type="GO" id="GO:0007264">
    <property type="term" value="P:small GTPase-mediated signal transduction"/>
    <property type="evidence" value="ECO:0007669"/>
    <property type="project" value="TreeGrafter"/>
</dbReference>
<dbReference type="PROSITE" id="PS50238">
    <property type="entry name" value="RHOGAP"/>
    <property type="match status" value="1"/>
</dbReference>
<keyword evidence="2" id="KW-0963">Cytoplasm</keyword>
<dbReference type="InterPro" id="IPR008936">
    <property type="entry name" value="Rho_GTPase_activation_prot"/>
</dbReference>
<evidence type="ECO:0000259" key="4">
    <source>
        <dbReference type="PROSITE" id="PS50238"/>
    </source>
</evidence>
<evidence type="ECO:0000313" key="5">
    <source>
        <dbReference type="EMBL" id="KAF2074119.1"/>
    </source>
</evidence>
<feature type="compositionally biased region" description="Low complexity" evidence="3">
    <location>
        <begin position="357"/>
        <end position="375"/>
    </location>
</feature>
<dbReference type="CDD" id="cd00159">
    <property type="entry name" value="RhoGAP"/>
    <property type="match status" value="1"/>
</dbReference>
<feature type="compositionally biased region" description="Acidic residues" evidence="3">
    <location>
        <begin position="339"/>
        <end position="350"/>
    </location>
</feature>
<reference evidence="5" key="1">
    <citation type="submission" date="2020-01" db="EMBL/GenBank/DDBJ databases">
        <title>Development of genomics and gene disruption for Polysphondylium violaceum indicates a role for the polyketide synthase stlB in stalk morphogenesis.</title>
        <authorList>
            <person name="Narita B."/>
            <person name="Kawabe Y."/>
            <person name="Kin K."/>
            <person name="Saito T."/>
            <person name="Gibbs R."/>
            <person name="Kuspa A."/>
            <person name="Muzny D."/>
            <person name="Queller D."/>
            <person name="Richards S."/>
            <person name="Strassman J."/>
            <person name="Sucgang R."/>
            <person name="Worley K."/>
            <person name="Schaap P."/>
        </authorList>
    </citation>
    <scope>NUCLEOTIDE SEQUENCE</scope>
    <source>
        <strain evidence="5">QSvi11</strain>
    </source>
</reference>
<dbReference type="SUPFAM" id="SSF48350">
    <property type="entry name" value="GTPase activation domain, GAP"/>
    <property type="match status" value="1"/>
</dbReference>
<dbReference type="GO" id="GO:0005096">
    <property type="term" value="F:GTPase activator activity"/>
    <property type="evidence" value="ECO:0007669"/>
    <property type="project" value="TreeGrafter"/>
</dbReference>
<organism evidence="5 6">
    <name type="scientific">Polysphondylium violaceum</name>
    <dbReference type="NCBI Taxonomy" id="133409"/>
    <lineage>
        <taxon>Eukaryota</taxon>
        <taxon>Amoebozoa</taxon>
        <taxon>Evosea</taxon>
        <taxon>Eumycetozoa</taxon>
        <taxon>Dictyostelia</taxon>
        <taxon>Dictyosteliales</taxon>
        <taxon>Dictyosteliaceae</taxon>
        <taxon>Polysphondylium</taxon>
    </lineage>
</organism>
<proteinExistence type="predicted"/>
<evidence type="ECO:0000256" key="1">
    <source>
        <dbReference type="ARBA" id="ARBA00004496"/>
    </source>
</evidence>
<comment type="caution">
    <text evidence="5">The sequence shown here is derived from an EMBL/GenBank/DDBJ whole genome shotgun (WGS) entry which is preliminary data.</text>
</comment>
<feature type="compositionally biased region" description="Low complexity" evidence="3">
    <location>
        <begin position="382"/>
        <end position="391"/>
    </location>
</feature>
<comment type="subcellular location">
    <subcellularLocation>
        <location evidence="1">Cytoplasm</location>
    </subcellularLocation>
</comment>
<dbReference type="EMBL" id="AJWJ01000164">
    <property type="protein sequence ID" value="KAF2074119.1"/>
    <property type="molecule type" value="Genomic_DNA"/>
</dbReference>
<dbReference type="InterPro" id="IPR000198">
    <property type="entry name" value="RhoGAP_dom"/>
</dbReference>
<keyword evidence="6" id="KW-1185">Reference proteome</keyword>
<evidence type="ECO:0000256" key="3">
    <source>
        <dbReference type="SAM" id="MobiDB-lite"/>
    </source>
</evidence>
<dbReference type="AlphaFoldDB" id="A0A8J4PWN9"/>
<name>A0A8J4PWN9_9MYCE</name>
<feature type="compositionally biased region" description="Polar residues" evidence="3">
    <location>
        <begin position="308"/>
        <end position="330"/>
    </location>
</feature>
<dbReference type="Gene3D" id="1.10.555.10">
    <property type="entry name" value="Rho GTPase activation protein"/>
    <property type="match status" value="1"/>
</dbReference>
<dbReference type="OrthoDB" id="19380at2759"/>
<dbReference type="PANTHER" id="PTHR45808">
    <property type="entry name" value="RHO GTPASE-ACTIVATING PROTEIN 68F"/>
    <property type="match status" value="1"/>
</dbReference>
<dbReference type="Pfam" id="PF00620">
    <property type="entry name" value="RhoGAP"/>
    <property type="match status" value="1"/>
</dbReference>
<gene>
    <name evidence="5" type="ORF">CYY_004561</name>
</gene>
<dbReference type="PANTHER" id="PTHR45808:SF2">
    <property type="entry name" value="RHO GTPASE-ACTIVATING PROTEIN 68F"/>
    <property type="match status" value="1"/>
</dbReference>
<dbReference type="SMART" id="SM00324">
    <property type="entry name" value="RhoGAP"/>
    <property type="match status" value="1"/>
</dbReference>
<evidence type="ECO:0000313" key="6">
    <source>
        <dbReference type="Proteomes" id="UP000695562"/>
    </source>
</evidence>
<accession>A0A8J4PWN9</accession>
<dbReference type="GO" id="GO:0005737">
    <property type="term" value="C:cytoplasm"/>
    <property type="evidence" value="ECO:0007669"/>
    <property type="project" value="UniProtKB-SubCell"/>
</dbReference>